<evidence type="ECO:0000313" key="1">
    <source>
        <dbReference type="EMBL" id="ALE37917.1"/>
    </source>
</evidence>
<organism evidence="1">
    <name type="scientific">Leptospira interrogans serovar Hardjo str. Norma</name>
    <dbReference type="NCBI Taxonomy" id="1279460"/>
    <lineage>
        <taxon>Bacteria</taxon>
        <taxon>Pseudomonadati</taxon>
        <taxon>Spirochaetota</taxon>
        <taxon>Spirochaetia</taxon>
        <taxon>Leptospirales</taxon>
        <taxon>Leptospiraceae</taxon>
        <taxon>Leptospira</taxon>
    </lineage>
</organism>
<gene>
    <name evidence="1" type="ORF">G436_0698</name>
</gene>
<dbReference type="AntiFam" id="ANF00049">
    <property type="entry name" value="Contained within insertion sequence ISlin1"/>
</dbReference>
<accession>A0A0M4NVR1</accession>
<protein>
    <submittedName>
        <fullName evidence="1">Uncharacterized protein</fullName>
    </submittedName>
</protein>
<evidence type="ECO:0000313" key="2">
    <source>
        <dbReference type="Proteomes" id="UP000056502"/>
    </source>
</evidence>
<proteinExistence type="predicted"/>
<dbReference type="EMBL" id="CP012603">
    <property type="protein sequence ID" value="ALE37917.1"/>
    <property type="molecule type" value="Genomic_DNA"/>
</dbReference>
<dbReference type="Proteomes" id="UP000056502">
    <property type="component" value="Chromosome I"/>
</dbReference>
<dbReference type="AlphaFoldDB" id="A0A0M4NVR1"/>
<name>A0A0M4NVR1_LEPIR</name>
<dbReference type="PATRIC" id="fig|1279460.3.peg.704"/>
<reference evidence="1 2" key="1">
    <citation type="journal article" date="2015" name="Genome Announc.">
        <title>Whole-Genome Sequence of Leptospira interrogans Serovar Hardjo Subtype Hardjoprajitno Strain Norma, Isolated from Cattle in a Leptospirosis Outbreak in Brazil.</title>
        <authorList>
            <person name="Cosate M.R."/>
            <person name="Soares S.C."/>
            <person name="Mendes T.A."/>
            <person name="Raittz R.T."/>
            <person name="Moreira E.C."/>
            <person name="Leite R."/>
            <person name="Fernandes G.R."/>
            <person name="Haddad J.P."/>
            <person name="Ortega J.M."/>
        </authorList>
    </citation>
    <scope>NUCLEOTIDE SEQUENCE [LARGE SCALE GENOMIC DNA]</scope>
    <source>
        <strain evidence="1 2">Norma</strain>
    </source>
</reference>
<sequence>MDRRSGLKKAHFSSVPTRMSLFTCKKYVFLIKKTFPPPPPPKNRENSAQRFPMGRVGKLNTTLFMNRVGKLNTTLFMNRVGKLNTTLFMNRVGKLNTTLFMNRVGKLNTTLFMNRVVGWELSFTEDFVVIPTIDLEIQLFVGKVMIKRCLLSFH</sequence>